<proteinExistence type="inferred from homology"/>
<comment type="similarity">
    <text evidence="1 9 11">Belongs to the peptidase A8 family.</text>
</comment>
<evidence type="ECO:0000256" key="1">
    <source>
        <dbReference type="ARBA" id="ARBA00006139"/>
    </source>
</evidence>
<dbReference type="RefSeq" id="WP_090157965.1">
    <property type="nucleotide sequence ID" value="NZ_JAJATZ010000003.1"/>
</dbReference>
<evidence type="ECO:0000256" key="11">
    <source>
        <dbReference type="RuleBase" id="RU004181"/>
    </source>
</evidence>
<comment type="caution">
    <text evidence="12">The sequence shown here is derived from an EMBL/GenBank/DDBJ whole genome shotgun (WGS) entry which is preliminary data.</text>
</comment>
<comment type="function">
    <text evidence="9 10">This protein specifically catalyzes the removal of signal peptides from prolipoproteins.</text>
</comment>
<accession>A0ABS8BUH6</accession>
<name>A0ABS8BUH6_9RHOB</name>
<dbReference type="Pfam" id="PF01252">
    <property type="entry name" value="Peptidase_A8"/>
    <property type="match status" value="1"/>
</dbReference>
<dbReference type="EMBL" id="JAJATZ010000003">
    <property type="protein sequence ID" value="MCB5199389.1"/>
    <property type="molecule type" value="Genomic_DNA"/>
</dbReference>
<evidence type="ECO:0000256" key="8">
    <source>
        <dbReference type="ARBA" id="ARBA00023136"/>
    </source>
</evidence>
<sequence>MRLVFWAGFWTFLLDQATKYAIVHWLDLMTRQRIEVFPPFLVFQMAWNRGVNFGLGAQADMRWVLIGVALAISVGVLVWLWRSGGTKWMYIAAGLLVGGALGNVVDRVLYGAVADFLNMSCCGFSNPYAFNIADIAIFAGAIGLAFLPGPDARQTKARKGA</sequence>
<evidence type="ECO:0000256" key="6">
    <source>
        <dbReference type="ARBA" id="ARBA00022801"/>
    </source>
</evidence>
<dbReference type="EC" id="3.4.23.36" evidence="9"/>
<evidence type="ECO:0000313" key="13">
    <source>
        <dbReference type="Proteomes" id="UP001138961"/>
    </source>
</evidence>
<keyword evidence="4 9" id="KW-0812">Transmembrane</keyword>
<dbReference type="GO" id="GO:0004190">
    <property type="term" value="F:aspartic-type endopeptidase activity"/>
    <property type="evidence" value="ECO:0007669"/>
    <property type="project" value="UniProtKB-EC"/>
</dbReference>
<feature type="transmembrane region" description="Helical" evidence="9">
    <location>
        <begin position="63"/>
        <end position="81"/>
    </location>
</feature>
<feature type="active site" evidence="9">
    <location>
        <position position="115"/>
    </location>
</feature>
<dbReference type="PANTHER" id="PTHR33695">
    <property type="entry name" value="LIPOPROTEIN SIGNAL PEPTIDASE"/>
    <property type="match status" value="1"/>
</dbReference>
<gene>
    <name evidence="9 12" type="primary">lspA</name>
    <name evidence="12" type="ORF">LGQ03_09055</name>
</gene>
<keyword evidence="5 9" id="KW-0064">Aspartyl protease</keyword>
<evidence type="ECO:0000313" key="12">
    <source>
        <dbReference type="EMBL" id="MCB5199389.1"/>
    </source>
</evidence>
<comment type="subcellular location">
    <subcellularLocation>
        <location evidence="9">Cell membrane</location>
        <topology evidence="9">Multi-pass membrane protein</topology>
    </subcellularLocation>
</comment>
<keyword evidence="13" id="KW-1185">Reference proteome</keyword>
<protein>
    <recommendedName>
        <fullName evidence="9">Lipoprotein signal peptidase</fullName>
        <ecNumber evidence="9">3.4.23.36</ecNumber>
    </recommendedName>
    <alternativeName>
        <fullName evidence="9">Prolipoprotein signal peptidase</fullName>
    </alternativeName>
    <alternativeName>
        <fullName evidence="9">Signal peptidase II</fullName>
        <shortName evidence="9">SPase II</shortName>
    </alternativeName>
</protein>
<evidence type="ECO:0000256" key="9">
    <source>
        <dbReference type="HAMAP-Rule" id="MF_00161"/>
    </source>
</evidence>
<keyword evidence="6 9" id="KW-0378">Hydrolase</keyword>
<feature type="transmembrane region" description="Helical" evidence="9">
    <location>
        <begin position="88"/>
        <end position="108"/>
    </location>
</feature>
<evidence type="ECO:0000256" key="7">
    <source>
        <dbReference type="ARBA" id="ARBA00022989"/>
    </source>
</evidence>
<reference evidence="12" key="1">
    <citation type="submission" date="2021-10" db="EMBL/GenBank/DDBJ databases">
        <title>Loktanella gaetbuli sp. nov., isolated from a tidal flat.</title>
        <authorList>
            <person name="Park S."/>
            <person name="Yoon J.-H."/>
        </authorList>
    </citation>
    <scope>NUCLEOTIDE SEQUENCE</scope>
    <source>
        <strain evidence="12">TSTF-M6</strain>
    </source>
</reference>
<evidence type="ECO:0000256" key="4">
    <source>
        <dbReference type="ARBA" id="ARBA00022692"/>
    </source>
</evidence>
<evidence type="ECO:0000256" key="3">
    <source>
        <dbReference type="ARBA" id="ARBA00022670"/>
    </source>
</evidence>
<dbReference type="PANTHER" id="PTHR33695:SF1">
    <property type="entry name" value="LIPOPROTEIN SIGNAL PEPTIDASE"/>
    <property type="match status" value="1"/>
</dbReference>
<dbReference type="PROSITE" id="PS00855">
    <property type="entry name" value="SPASE_II"/>
    <property type="match status" value="1"/>
</dbReference>
<keyword evidence="8 9" id="KW-0472">Membrane</keyword>
<comment type="pathway">
    <text evidence="9">Protein modification; lipoprotein biosynthesis (signal peptide cleavage).</text>
</comment>
<keyword evidence="2 9" id="KW-1003">Cell membrane</keyword>
<keyword evidence="3 9" id="KW-0645">Protease</keyword>
<dbReference type="NCBIfam" id="TIGR00077">
    <property type="entry name" value="lspA"/>
    <property type="match status" value="1"/>
</dbReference>
<keyword evidence="7 9" id="KW-1133">Transmembrane helix</keyword>
<feature type="active site" evidence="9">
    <location>
        <position position="134"/>
    </location>
</feature>
<organism evidence="12 13">
    <name type="scientific">Loktanella gaetbuli</name>
    <dbReference type="NCBI Taxonomy" id="2881335"/>
    <lineage>
        <taxon>Bacteria</taxon>
        <taxon>Pseudomonadati</taxon>
        <taxon>Pseudomonadota</taxon>
        <taxon>Alphaproteobacteria</taxon>
        <taxon>Rhodobacterales</taxon>
        <taxon>Roseobacteraceae</taxon>
        <taxon>Loktanella</taxon>
    </lineage>
</organism>
<dbReference type="Proteomes" id="UP001138961">
    <property type="component" value="Unassembled WGS sequence"/>
</dbReference>
<dbReference type="HAMAP" id="MF_00161">
    <property type="entry name" value="LspA"/>
    <property type="match status" value="1"/>
</dbReference>
<evidence type="ECO:0000256" key="2">
    <source>
        <dbReference type="ARBA" id="ARBA00022475"/>
    </source>
</evidence>
<dbReference type="PRINTS" id="PR00781">
    <property type="entry name" value="LIPOSIGPTASE"/>
</dbReference>
<dbReference type="InterPro" id="IPR001872">
    <property type="entry name" value="Peptidase_A8"/>
</dbReference>
<evidence type="ECO:0000256" key="10">
    <source>
        <dbReference type="RuleBase" id="RU000594"/>
    </source>
</evidence>
<feature type="transmembrane region" description="Helical" evidence="9">
    <location>
        <begin position="128"/>
        <end position="149"/>
    </location>
</feature>
<comment type="catalytic activity">
    <reaction evidence="9 10">
        <text>Release of signal peptides from bacterial membrane prolipoproteins. Hydrolyzes -Xaa-Yaa-Zaa-|-(S,diacylglyceryl)Cys-, in which Xaa is hydrophobic (preferably Leu), and Yaa (Ala or Ser) and Zaa (Gly or Ala) have small, neutral side chains.</text>
        <dbReference type="EC" id="3.4.23.36"/>
    </reaction>
</comment>
<comment type="caution">
    <text evidence="9">Lacks conserved residue(s) required for the propagation of feature annotation.</text>
</comment>
<evidence type="ECO:0000256" key="5">
    <source>
        <dbReference type="ARBA" id="ARBA00022750"/>
    </source>
</evidence>